<accession>A0AAN8RWG8</accession>
<feature type="compositionally biased region" description="Polar residues" evidence="1">
    <location>
        <begin position="201"/>
        <end position="230"/>
    </location>
</feature>
<feature type="compositionally biased region" description="Basic and acidic residues" evidence="1">
    <location>
        <begin position="37"/>
        <end position="50"/>
    </location>
</feature>
<reference evidence="2 3" key="1">
    <citation type="submission" date="2019-10" db="EMBL/GenBank/DDBJ databases">
        <authorList>
            <person name="Palmer J.M."/>
        </authorList>
    </citation>
    <scope>NUCLEOTIDE SEQUENCE [LARGE SCALE GENOMIC DNA]</scope>
    <source>
        <strain evidence="2 3">TWF506</strain>
    </source>
</reference>
<gene>
    <name evidence="2" type="ORF">TWF506_000208</name>
</gene>
<protein>
    <submittedName>
        <fullName evidence="2">Uncharacterized protein</fullName>
    </submittedName>
</protein>
<organism evidence="2 3">
    <name type="scientific">Arthrobotrys conoides</name>
    <dbReference type="NCBI Taxonomy" id="74498"/>
    <lineage>
        <taxon>Eukaryota</taxon>
        <taxon>Fungi</taxon>
        <taxon>Dikarya</taxon>
        <taxon>Ascomycota</taxon>
        <taxon>Pezizomycotina</taxon>
        <taxon>Orbiliomycetes</taxon>
        <taxon>Orbiliales</taxon>
        <taxon>Orbiliaceae</taxon>
        <taxon>Arthrobotrys</taxon>
    </lineage>
</organism>
<feature type="compositionally biased region" description="Basic residues" evidence="1">
    <location>
        <begin position="231"/>
        <end position="244"/>
    </location>
</feature>
<feature type="region of interest" description="Disordered" evidence="1">
    <location>
        <begin position="1"/>
        <end position="57"/>
    </location>
</feature>
<dbReference type="Proteomes" id="UP001307849">
    <property type="component" value="Unassembled WGS sequence"/>
</dbReference>
<evidence type="ECO:0000313" key="2">
    <source>
        <dbReference type="EMBL" id="KAK6519914.1"/>
    </source>
</evidence>
<feature type="compositionally biased region" description="Polar residues" evidence="1">
    <location>
        <begin position="23"/>
        <end position="34"/>
    </location>
</feature>
<feature type="region of interest" description="Disordered" evidence="1">
    <location>
        <begin position="197"/>
        <end position="257"/>
    </location>
</feature>
<comment type="caution">
    <text evidence="2">The sequence shown here is derived from an EMBL/GenBank/DDBJ whole genome shotgun (WGS) entry which is preliminary data.</text>
</comment>
<evidence type="ECO:0000313" key="3">
    <source>
        <dbReference type="Proteomes" id="UP001307849"/>
    </source>
</evidence>
<proteinExistence type="predicted"/>
<sequence>MRKRHDGVTIVPTGPQAGHEVENTSYCQEPQQLQLKPDAENRGTPHRHLDTSSSTSSLHPVNIWRYCSGNKNAYLGLSSRQRRDRAHRGPSKPGGEDTVKANQLCAEKPCMEASRSRMHMPNSRQRARSFIRLRVRNHRKRQVKKDKLGFISRSQGSLRRIISIPRLSRSNASPNIEDKQRLKPYGKIPKGKALHEVQESPEYSASGQSPGGSSVSKTGPQNSNPESPQSARRRNTRDYKRRKKLPDDFSDGEEEEGFVNVRSANRASSNKEYACPFFKAYPSEHLNCRDSGWVERRKVKDHLKRYHYNGNAPSEIQHSHSWDDWYRFIVKDTDREARAIPNSDPNFVRILCYLLQASEQLEGQEAPCFGTRMLKLFQHAQRNPTETESIIRGIAAILDRPYDPISLEPETSPTDIATVNPSFQGHLHHADLQYISENVYPRLDWSTEAPSVSAHAIPNAVHPVFDEGNPLEASQYLILTAEPRHGKDWEITPLVAHSDTTGDIEELVRFSDSHFHPHSVDKHIDELMISQDATCHEVQAGCHDATVPPGTLSRLPLQDFVVPIQAPVNGFVDPKRTQISKMDSIQGSDHSEIPHNLISPSEYFGQTGNPVQDAIPAPTFVQPQRRLMECTSLVKRKRPRAESVGNILIPSLESRFNALPTPSPSVLSKAGSIMTPSLLTPFTANTTGFPVSTHMILVISSRRPEIFTFSGSISNSIDTFVEWIYREFNFNFSDMNREFWFMNESVPLYNKAAVLAHLVAFWGESGDMFFNKVIPWFWIDMPCRCLIEMNSTYRLANDLKFTINDSFLELLP</sequence>
<keyword evidence="3" id="KW-1185">Reference proteome</keyword>
<feature type="compositionally biased region" description="Basic residues" evidence="1">
    <location>
        <begin position="80"/>
        <end position="90"/>
    </location>
</feature>
<feature type="region of interest" description="Disordered" evidence="1">
    <location>
        <begin position="77"/>
        <end position="100"/>
    </location>
</feature>
<feature type="compositionally biased region" description="Acidic residues" evidence="1">
    <location>
        <begin position="248"/>
        <end position="257"/>
    </location>
</feature>
<name>A0AAN8RWG8_9PEZI</name>
<dbReference type="AlphaFoldDB" id="A0AAN8RWG8"/>
<dbReference type="EMBL" id="JAVHJM010000001">
    <property type="protein sequence ID" value="KAK6519914.1"/>
    <property type="molecule type" value="Genomic_DNA"/>
</dbReference>
<evidence type="ECO:0000256" key="1">
    <source>
        <dbReference type="SAM" id="MobiDB-lite"/>
    </source>
</evidence>